<feature type="transmembrane region" description="Helical" evidence="6">
    <location>
        <begin position="12"/>
        <end position="35"/>
    </location>
</feature>
<feature type="transmembrane region" description="Helical" evidence="6">
    <location>
        <begin position="185"/>
        <end position="208"/>
    </location>
</feature>
<dbReference type="RefSeq" id="WP_099541941.1">
    <property type="nucleotide sequence ID" value="NZ_PEBQ01000164.1"/>
</dbReference>
<keyword evidence="5 6" id="KW-0472">Membrane</keyword>
<reference evidence="7 8" key="1">
    <citation type="submission" date="2017-10" db="EMBL/GenBank/DDBJ databases">
        <title>Genomic analysis of the genus Acetobacter.</title>
        <authorList>
            <person name="Kim K.H."/>
            <person name="Chun B.H."/>
            <person name="Son A.R."/>
            <person name="Jeon C.O."/>
        </authorList>
    </citation>
    <scope>NUCLEOTIDE SEQUENCE [LARGE SCALE GENOMIC DNA]</scope>
    <source>
        <strain evidence="7 8">LHT 2458</strain>
    </source>
</reference>
<proteinExistence type="predicted"/>
<comment type="subcellular location">
    <subcellularLocation>
        <location evidence="1">Cell membrane</location>
        <topology evidence="1">Multi-pass membrane protein</topology>
    </subcellularLocation>
</comment>
<dbReference type="InterPro" id="IPR050833">
    <property type="entry name" value="Poly_Biosynth_Transport"/>
</dbReference>
<dbReference type="InterPro" id="IPR002797">
    <property type="entry name" value="Polysacc_synth"/>
</dbReference>
<evidence type="ECO:0000256" key="4">
    <source>
        <dbReference type="ARBA" id="ARBA00022989"/>
    </source>
</evidence>
<evidence type="ECO:0000256" key="1">
    <source>
        <dbReference type="ARBA" id="ARBA00004651"/>
    </source>
</evidence>
<keyword evidence="8" id="KW-1185">Reference proteome</keyword>
<evidence type="ECO:0000256" key="3">
    <source>
        <dbReference type="ARBA" id="ARBA00022692"/>
    </source>
</evidence>
<dbReference type="PANTHER" id="PTHR30250">
    <property type="entry name" value="PST FAMILY PREDICTED COLANIC ACID TRANSPORTER"/>
    <property type="match status" value="1"/>
</dbReference>
<dbReference type="Pfam" id="PF01943">
    <property type="entry name" value="Polysacc_synt"/>
    <property type="match status" value="1"/>
</dbReference>
<feature type="transmembrane region" description="Helical" evidence="6">
    <location>
        <begin position="313"/>
        <end position="332"/>
    </location>
</feature>
<accession>A0A2G4R9D6</accession>
<dbReference type="AlphaFoldDB" id="A0A2G4R9D6"/>
<sequence>MTSTSSVFSRIMGNTALLISSRIINAICSFIYVAWAAQTLGLANFGYLLLVTTFVSLICDVTHLQSWQCLLHYGTSFFEKKEFSKFHDILGFCIRSDFISGLIGFLVSITLVYFLGSSVLHWSPDIQMKAFLCSVTILCMNTGWSTGILRLCNKFKYVTCYELITTTVRTTATYIGFVRHYTLDYFLFVWCLTQLTMFVSCTFFGVYLTKKFTGSLPAPRLIFSLKTPLKGMWKYNVNTSINQILEAVFLQGATLAIGSYLGPKDAAVYRVARQIGNGLVKPAQLMIPSLYPEFIKMRDKEDWPGVKHIINKTFGVVLGVSALVLLIVYFFGQDIISYMLHQKTTYGFSVLFILCCNSIINILMVPLEPYIIMIGKVSNLLKIRISVIFLYFSLLGVFMSTWGVIGSSVEILLSSIILFAFCFHAFNSDLKKRLPK</sequence>
<feature type="transmembrane region" description="Helical" evidence="6">
    <location>
        <begin position="92"/>
        <end position="115"/>
    </location>
</feature>
<evidence type="ECO:0000313" key="8">
    <source>
        <dbReference type="Proteomes" id="UP000228751"/>
    </source>
</evidence>
<evidence type="ECO:0000256" key="2">
    <source>
        <dbReference type="ARBA" id="ARBA00022475"/>
    </source>
</evidence>
<keyword evidence="4 6" id="KW-1133">Transmembrane helix</keyword>
<gene>
    <name evidence="7" type="ORF">CSR02_12960</name>
</gene>
<organism evidence="7 8">
    <name type="scientific">Acetobacter pomorum</name>
    <dbReference type="NCBI Taxonomy" id="65959"/>
    <lineage>
        <taxon>Bacteria</taxon>
        <taxon>Pseudomonadati</taxon>
        <taxon>Pseudomonadota</taxon>
        <taxon>Alphaproteobacteria</taxon>
        <taxon>Acetobacterales</taxon>
        <taxon>Acetobacteraceae</taxon>
        <taxon>Acetobacter</taxon>
    </lineage>
</organism>
<dbReference type="OrthoDB" id="493991at2"/>
<feature type="transmembrane region" description="Helical" evidence="6">
    <location>
        <begin position="385"/>
        <end position="405"/>
    </location>
</feature>
<feature type="transmembrane region" description="Helical" evidence="6">
    <location>
        <begin position="47"/>
        <end position="71"/>
    </location>
</feature>
<keyword evidence="2" id="KW-1003">Cell membrane</keyword>
<dbReference type="EMBL" id="PEBQ01000164">
    <property type="protein sequence ID" value="PHY93193.1"/>
    <property type="molecule type" value="Genomic_DNA"/>
</dbReference>
<dbReference type="Proteomes" id="UP000228751">
    <property type="component" value="Unassembled WGS sequence"/>
</dbReference>
<evidence type="ECO:0000313" key="7">
    <source>
        <dbReference type="EMBL" id="PHY93193.1"/>
    </source>
</evidence>
<keyword evidence="3 6" id="KW-0812">Transmembrane</keyword>
<evidence type="ECO:0000256" key="5">
    <source>
        <dbReference type="ARBA" id="ARBA00023136"/>
    </source>
</evidence>
<comment type="caution">
    <text evidence="7">The sequence shown here is derived from an EMBL/GenBank/DDBJ whole genome shotgun (WGS) entry which is preliminary data.</text>
</comment>
<evidence type="ECO:0000256" key="6">
    <source>
        <dbReference type="SAM" id="Phobius"/>
    </source>
</evidence>
<dbReference type="PANTHER" id="PTHR30250:SF31">
    <property type="entry name" value="INNER MEMBRANE PROTEIN YGHQ"/>
    <property type="match status" value="1"/>
</dbReference>
<name>A0A2G4R9D6_9PROT</name>
<feature type="transmembrane region" description="Helical" evidence="6">
    <location>
        <begin position="344"/>
        <end position="364"/>
    </location>
</feature>
<dbReference type="GO" id="GO:0005886">
    <property type="term" value="C:plasma membrane"/>
    <property type="evidence" value="ECO:0007669"/>
    <property type="project" value="UniProtKB-SubCell"/>
</dbReference>
<protein>
    <submittedName>
        <fullName evidence="7">Polysaccharide biosynthesis protein</fullName>
    </submittedName>
</protein>
<feature type="transmembrane region" description="Helical" evidence="6">
    <location>
        <begin position="411"/>
        <end position="430"/>
    </location>
</feature>